<dbReference type="OrthoDB" id="1664716at2"/>
<evidence type="ECO:0000313" key="2">
    <source>
        <dbReference type="Proteomes" id="UP000295257"/>
    </source>
</evidence>
<dbReference type="Proteomes" id="UP000295257">
    <property type="component" value="Unassembled WGS sequence"/>
</dbReference>
<accession>A0A4R5NH43</accession>
<proteinExistence type="predicted"/>
<reference evidence="1 2" key="1">
    <citation type="journal article" date="2019" name="Appl. Microbiol. Biotechnol.">
        <title>Uncovering carbohydrate metabolism through a genotype-phenotype association study of 56 lactic acid bacteria genomes.</title>
        <authorList>
            <person name="Buron-Moles G."/>
            <person name="Chailyan A."/>
            <person name="Dolejs I."/>
            <person name="Forster J."/>
            <person name="Miks M.H."/>
        </authorList>
    </citation>
    <scope>NUCLEOTIDE SEQUENCE [LARGE SCALE GENOMIC DNA]</scope>
    <source>
        <strain evidence="1 2">ATCC 29644</strain>
    </source>
</reference>
<evidence type="ECO:0000313" key="1">
    <source>
        <dbReference type="EMBL" id="TDG73843.1"/>
    </source>
</evidence>
<dbReference type="RefSeq" id="WP_010020835.1">
    <property type="nucleotide sequence ID" value="NZ_CAJJMR010000016.1"/>
</dbReference>
<keyword evidence="2" id="KW-1185">Reference proteome</keyword>
<dbReference type="AlphaFoldDB" id="A0A4R5NH43"/>
<protein>
    <submittedName>
        <fullName evidence="1">Uncharacterized protein</fullName>
    </submittedName>
</protein>
<sequence>MSNNYIAVIVEGGAEKAIINVLLDHDLLKFNRSDMLEEDVIRDRNAKTFAREHLSYGFAKNQISIFRILDSRKEEFSLPKPYTRLVSSRIDILTTPEIEILFIVYKGDFDKFKNQKPNKSGKKLPAHEWCKKFYNMKDVKSPEFVYDYWNYQPDKLVETIRLYSQKCDYPFENTLASILKK</sequence>
<name>A0A4R5NH43_9LACO</name>
<gene>
    <name evidence="1" type="ORF">C5L30_001335</name>
</gene>
<dbReference type="EMBL" id="PUFN01000007">
    <property type="protein sequence ID" value="TDG73843.1"/>
    <property type="molecule type" value="Genomic_DNA"/>
</dbReference>
<comment type="caution">
    <text evidence="1">The sequence shown here is derived from an EMBL/GenBank/DDBJ whole genome shotgun (WGS) entry which is preliminary data.</text>
</comment>
<organism evidence="1 2">
    <name type="scientific">Companilactobacillus farciminis</name>
    <dbReference type="NCBI Taxonomy" id="1612"/>
    <lineage>
        <taxon>Bacteria</taxon>
        <taxon>Bacillati</taxon>
        <taxon>Bacillota</taxon>
        <taxon>Bacilli</taxon>
        <taxon>Lactobacillales</taxon>
        <taxon>Lactobacillaceae</taxon>
        <taxon>Companilactobacillus</taxon>
    </lineage>
</organism>